<keyword evidence="3" id="KW-1185">Reference proteome</keyword>
<comment type="caution">
    <text evidence="2">The sequence shown here is derived from an EMBL/GenBank/DDBJ whole genome shotgun (WGS) entry which is preliminary data.</text>
</comment>
<dbReference type="InterPro" id="IPR012475">
    <property type="entry name" value="Fungal_lectin"/>
</dbReference>
<sequence length="185" mass="20657">MEYTGLICTSYPDPKRAGKAIIRLYYQAGKQIRESCFDDENGWYVRPSDDLVATNAKGRSPIAATNLNDGRKTSVFYLDDNNKLWRSTDNMVRGIVSYGDDGNWVATDAAIGDMLPGTSMCAISGSSQTRLFLQDKDGNVKDQTNSAYHRITDRIKPYKADSNAPITAIAWGYDTNHFEMRAFTL</sequence>
<dbReference type="Gene3D" id="2.120.10.70">
    <property type="entry name" value="Fucose-specific lectin"/>
    <property type="match status" value="2"/>
</dbReference>
<gene>
    <name evidence="2" type="ORF">B0T24DRAFT_681421</name>
</gene>
<reference evidence="2" key="2">
    <citation type="submission" date="2023-06" db="EMBL/GenBank/DDBJ databases">
        <authorList>
            <consortium name="Lawrence Berkeley National Laboratory"/>
            <person name="Haridas S."/>
            <person name="Hensen N."/>
            <person name="Bonometti L."/>
            <person name="Westerberg I."/>
            <person name="Brannstrom I.O."/>
            <person name="Guillou S."/>
            <person name="Cros-Aarteil S."/>
            <person name="Calhoun S."/>
            <person name="Kuo A."/>
            <person name="Mondo S."/>
            <person name="Pangilinan J."/>
            <person name="Riley R."/>
            <person name="Labutti K."/>
            <person name="Andreopoulos B."/>
            <person name="Lipzen A."/>
            <person name="Chen C."/>
            <person name="Yanf M."/>
            <person name="Daum C."/>
            <person name="Ng V."/>
            <person name="Clum A."/>
            <person name="Steindorff A."/>
            <person name="Ohm R."/>
            <person name="Martin F."/>
            <person name="Silar P."/>
            <person name="Natvig D."/>
            <person name="Lalanne C."/>
            <person name="Gautier V."/>
            <person name="Ament-Velasquez S.L."/>
            <person name="Kruys A."/>
            <person name="Hutchinson M.I."/>
            <person name="Powell A.J."/>
            <person name="Barry K."/>
            <person name="Miller A.N."/>
            <person name="Grigoriev I.V."/>
            <person name="Debuchy R."/>
            <person name="Gladieux P."/>
            <person name="Thoren M.H."/>
            <person name="Johannesson H."/>
        </authorList>
    </citation>
    <scope>NUCLEOTIDE SEQUENCE</scope>
    <source>
        <strain evidence="2">CBS 958.72</strain>
    </source>
</reference>
<name>A0AAE0K3S8_9PEZI</name>
<dbReference type="EMBL" id="JAULSN010000006">
    <property type="protein sequence ID" value="KAK3369409.1"/>
    <property type="molecule type" value="Genomic_DNA"/>
</dbReference>
<evidence type="ECO:0000313" key="3">
    <source>
        <dbReference type="Proteomes" id="UP001287356"/>
    </source>
</evidence>
<accession>A0AAE0K3S8</accession>
<dbReference type="AlphaFoldDB" id="A0AAE0K3S8"/>
<comment type="similarity">
    <text evidence="1">Belongs to the fungal fucose-specific lectin family.</text>
</comment>
<organism evidence="2 3">
    <name type="scientific">Lasiosphaeria ovina</name>
    <dbReference type="NCBI Taxonomy" id="92902"/>
    <lineage>
        <taxon>Eukaryota</taxon>
        <taxon>Fungi</taxon>
        <taxon>Dikarya</taxon>
        <taxon>Ascomycota</taxon>
        <taxon>Pezizomycotina</taxon>
        <taxon>Sordariomycetes</taxon>
        <taxon>Sordariomycetidae</taxon>
        <taxon>Sordariales</taxon>
        <taxon>Lasiosphaeriaceae</taxon>
        <taxon>Lasiosphaeria</taxon>
    </lineage>
</organism>
<dbReference type="Pfam" id="PF07938">
    <property type="entry name" value="Fungal_lectin"/>
    <property type="match status" value="1"/>
</dbReference>
<evidence type="ECO:0000313" key="2">
    <source>
        <dbReference type="EMBL" id="KAK3369409.1"/>
    </source>
</evidence>
<reference evidence="2" key="1">
    <citation type="journal article" date="2023" name="Mol. Phylogenet. Evol.">
        <title>Genome-scale phylogeny and comparative genomics of the fungal order Sordariales.</title>
        <authorList>
            <person name="Hensen N."/>
            <person name="Bonometti L."/>
            <person name="Westerberg I."/>
            <person name="Brannstrom I.O."/>
            <person name="Guillou S."/>
            <person name="Cros-Aarteil S."/>
            <person name="Calhoun S."/>
            <person name="Haridas S."/>
            <person name="Kuo A."/>
            <person name="Mondo S."/>
            <person name="Pangilinan J."/>
            <person name="Riley R."/>
            <person name="LaButti K."/>
            <person name="Andreopoulos B."/>
            <person name="Lipzen A."/>
            <person name="Chen C."/>
            <person name="Yan M."/>
            <person name="Daum C."/>
            <person name="Ng V."/>
            <person name="Clum A."/>
            <person name="Steindorff A."/>
            <person name="Ohm R.A."/>
            <person name="Martin F."/>
            <person name="Silar P."/>
            <person name="Natvig D.O."/>
            <person name="Lalanne C."/>
            <person name="Gautier V."/>
            <person name="Ament-Velasquez S.L."/>
            <person name="Kruys A."/>
            <person name="Hutchinson M.I."/>
            <person name="Powell A.J."/>
            <person name="Barry K."/>
            <person name="Miller A.N."/>
            <person name="Grigoriev I.V."/>
            <person name="Debuchy R."/>
            <person name="Gladieux P."/>
            <person name="Hiltunen Thoren M."/>
            <person name="Johannesson H."/>
        </authorList>
    </citation>
    <scope>NUCLEOTIDE SEQUENCE</scope>
    <source>
        <strain evidence="2">CBS 958.72</strain>
    </source>
</reference>
<protein>
    <recommendedName>
        <fullName evidence="4">Fucose-specific lectin</fullName>
    </recommendedName>
</protein>
<proteinExistence type="inferred from homology"/>
<dbReference type="Proteomes" id="UP001287356">
    <property type="component" value="Unassembled WGS sequence"/>
</dbReference>
<evidence type="ECO:0000256" key="1">
    <source>
        <dbReference type="ARBA" id="ARBA00009042"/>
    </source>
</evidence>
<evidence type="ECO:0008006" key="4">
    <source>
        <dbReference type="Google" id="ProtNLM"/>
    </source>
</evidence>
<dbReference type="SUPFAM" id="SSF89372">
    <property type="entry name" value="Fucose-specific lectin"/>
    <property type="match status" value="1"/>
</dbReference>